<feature type="domain" description="Pseudouridine synthase I TruA alpha/beta" evidence="6">
    <location>
        <begin position="311"/>
        <end position="464"/>
    </location>
</feature>
<evidence type="ECO:0000256" key="5">
    <source>
        <dbReference type="SAM" id="MobiDB-lite"/>
    </source>
</evidence>
<evidence type="ECO:0000256" key="1">
    <source>
        <dbReference type="ARBA" id="ARBA00009375"/>
    </source>
</evidence>
<dbReference type="EC" id="5.4.99.12" evidence="4"/>
<dbReference type="InterPro" id="IPR020095">
    <property type="entry name" value="PsdUridine_synth_TruA_C"/>
</dbReference>
<dbReference type="Gene3D" id="3.30.70.660">
    <property type="entry name" value="Pseudouridine synthase I, catalytic domain, C-terminal subdomain"/>
    <property type="match status" value="1"/>
</dbReference>
<dbReference type="HAMAP" id="MF_00171">
    <property type="entry name" value="TruA"/>
    <property type="match status" value="1"/>
</dbReference>
<dbReference type="PANTHER" id="PTHR11142:SF0">
    <property type="entry name" value="TRNA PSEUDOURIDINE SYNTHASE-LIKE 1"/>
    <property type="match status" value="1"/>
</dbReference>
<keyword evidence="2 4" id="KW-0819">tRNA processing</keyword>
<comment type="catalytic activity">
    <reaction evidence="4">
        <text>uridine(38/39/40) in tRNA = pseudouridine(38/39/40) in tRNA</text>
        <dbReference type="Rhea" id="RHEA:22376"/>
        <dbReference type="Rhea" id="RHEA-COMP:10085"/>
        <dbReference type="Rhea" id="RHEA-COMP:10087"/>
        <dbReference type="ChEBI" id="CHEBI:65314"/>
        <dbReference type="ChEBI" id="CHEBI:65315"/>
        <dbReference type="EC" id="5.4.99.12"/>
    </reaction>
</comment>
<feature type="compositionally biased region" description="Basic and acidic residues" evidence="5">
    <location>
        <begin position="114"/>
        <end position="132"/>
    </location>
</feature>
<organism evidence="8 9">
    <name type="scientific">Marchantia polymorpha subsp. ruderalis</name>
    <dbReference type="NCBI Taxonomy" id="1480154"/>
    <lineage>
        <taxon>Eukaryota</taxon>
        <taxon>Viridiplantae</taxon>
        <taxon>Streptophyta</taxon>
        <taxon>Embryophyta</taxon>
        <taxon>Marchantiophyta</taxon>
        <taxon>Marchantiopsida</taxon>
        <taxon>Marchantiidae</taxon>
        <taxon>Marchantiales</taxon>
        <taxon>Marchantiaceae</taxon>
        <taxon>Marchantia</taxon>
    </lineage>
</organism>
<dbReference type="SUPFAM" id="SSF55120">
    <property type="entry name" value="Pseudouridine synthase"/>
    <property type="match status" value="1"/>
</dbReference>
<evidence type="ECO:0000313" key="10">
    <source>
        <dbReference type="Proteomes" id="UP001162541"/>
    </source>
</evidence>
<evidence type="ECO:0000256" key="3">
    <source>
        <dbReference type="ARBA" id="ARBA00023235"/>
    </source>
</evidence>
<protein>
    <recommendedName>
        <fullName evidence="4">tRNA pseudouridine synthase</fullName>
        <ecNumber evidence="4">5.4.99.12</ecNumber>
    </recommendedName>
</protein>
<dbReference type="InterPro" id="IPR020103">
    <property type="entry name" value="PsdUridine_synth_cat_dom_sf"/>
</dbReference>
<dbReference type="Proteomes" id="UP000077202">
    <property type="component" value="Unassembled WGS sequence"/>
</dbReference>
<dbReference type="InterPro" id="IPR020097">
    <property type="entry name" value="PsdUridine_synth_TruA_a/b_dom"/>
</dbReference>
<keyword evidence="9" id="KW-1185">Reference proteome</keyword>
<evidence type="ECO:0000259" key="6">
    <source>
        <dbReference type="Pfam" id="PF01416"/>
    </source>
</evidence>
<dbReference type="GO" id="GO:0160147">
    <property type="term" value="F:tRNA pseudouridine(38-40) synthase activity"/>
    <property type="evidence" value="ECO:0007669"/>
    <property type="project" value="UniProtKB-EC"/>
</dbReference>
<reference evidence="10" key="3">
    <citation type="journal article" date="2020" name="Curr. Biol.">
        <title>Chromatin organization in early land plants reveals an ancestral association between H3K27me3, transposons, and constitutive heterochromatin.</title>
        <authorList>
            <person name="Montgomery S.A."/>
            <person name="Tanizawa Y."/>
            <person name="Galik B."/>
            <person name="Wang N."/>
            <person name="Ito T."/>
            <person name="Mochizuki T."/>
            <person name="Akimcheva S."/>
            <person name="Bowman J.L."/>
            <person name="Cognat V."/>
            <person name="Marechal-Drouard L."/>
            <person name="Ekker H."/>
            <person name="Hong S.F."/>
            <person name="Kohchi T."/>
            <person name="Lin S.S."/>
            <person name="Liu L.D."/>
            <person name="Nakamura Y."/>
            <person name="Valeeva L.R."/>
            <person name="Shakirov E.V."/>
            <person name="Shippen D.E."/>
            <person name="Wei W.L."/>
            <person name="Yagura M."/>
            <person name="Yamaoka S."/>
            <person name="Yamato K.T."/>
            <person name="Liu C."/>
            <person name="Berger F."/>
        </authorList>
    </citation>
    <scope>NUCLEOTIDE SEQUENCE [LARGE SCALE GENOMIC DNA]</scope>
    <source>
        <strain evidence="10">Tak-1</strain>
    </source>
</reference>
<feature type="region of interest" description="Disordered" evidence="5">
    <location>
        <begin position="467"/>
        <end position="488"/>
    </location>
</feature>
<dbReference type="Pfam" id="PF01416">
    <property type="entry name" value="PseudoU_synth_1"/>
    <property type="match status" value="2"/>
</dbReference>
<evidence type="ECO:0000313" key="7">
    <source>
        <dbReference type="EMBL" id="BBN14239.1"/>
    </source>
</evidence>
<dbReference type="AlphaFoldDB" id="A0A176VPP2"/>
<dbReference type="Proteomes" id="UP001162541">
    <property type="component" value="Chromosome 6"/>
</dbReference>
<accession>A0A176VPP2</accession>
<dbReference type="EMBL" id="LVLJ01003243">
    <property type="protein sequence ID" value="OAE22261.1"/>
    <property type="molecule type" value="Genomic_DNA"/>
</dbReference>
<reference evidence="7" key="2">
    <citation type="journal article" date="2019" name="Curr. Biol.">
        <title>Chromatin organization in early land plants reveals an ancestral association between H3K27me3, transposons, and constitutive heterochromatin.</title>
        <authorList>
            <person name="Montgomery S.A."/>
            <person name="Tanizawa Y."/>
            <person name="Galik B."/>
            <person name="Wang N."/>
            <person name="Ito T."/>
            <person name="Mochizuki T."/>
            <person name="Akimcheva S."/>
            <person name="Bowman J."/>
            <person name="Cognat V."/>
            <person name="Drouard L."/>
            <person name="Ekker H."/>
            <person name="Houng S."/>
            <person name="Kohchi T."/>
            <person name="Lin S."/>
            <person name="Liu L.D."/>
            <person name="Nakamura Y."/>
            <person name="Valeeva L.R."/>
            <person name="Shakirov E.V."/>
            <person name="Shippen D.E."/>
            <person name="Wei W."/>
            <person name="Yagura M."/>
            <person name="Yamaoka S."/>
            <person name="Yamato K.T."/>
            <person name="Liu C."/>
            <person name="Berger F."/>
        </authorList>
    </citation>
    <scope>NUCLEOTIDE SEQUENCE [LARGE SCALE GENOMIC DNA]</scope>
    <source>
        <strain evidence="7">Tak-1</strain>
    </source>
</reference>
<reference evidence="8 9" key="1">
    <citation type="submission" date="2016-03" db="EMBL/GenBank/DDBJ databases">
        <title>Mechanisms controlling the formation of the plant cell surface in tip-growing cells are functionally conserved among land plants.</title>
        <authorList>
            <person name="Honkanen S."/>
            <person name="Jones V.A."/>
            <person name="Morieri G."/>
            <person name="Champion C."/>
            <person name="Hetherington A.J."/>
            <person name="Kelly S."/>
            <person name="Saint-Marcoux D."/>
            <person name="Proust H."/>
            <person name="Prescott H."/>
            <person name="Dolan L."/>
        </authorList>
    </citation>
    <scope>NUCLEOTIDE SEQUENCE [LARGE SCALE GENOMIC DNA]</scope>
    <source>
        <strain evidence="9">cv. Tak-1 and cv. Tak-2</strain>
        <tissue evidence="8">Whole gametophyte</tissue>
    </source>
</reference>
<dbReference type="CDD" id="cd02570">
    <property type="entry name" value="PseudoU_synth_EcTruA"/>
    <property type="match status" value="1"/>
</dbReference>
<dbReference type="Gene3D" id="3.30.70.580">
    <property type="entry name" value="Pseudouridine synthase I, catalytic domain, N-terminal subdomain"/>
    <property type="match status" value="1"/>
</dbReference>
<comment type="similarity">
    <text evidence="1 4">Belongs to the tRNA pseudouridine synthase TruA family.</text>
</comment>
<dbReference type="PANTHER" id="PTHR11142">
    <property type="entry name" value="PSEUDOURIDYLATE SYNTHASE"/>
    <property type="match status" value="1"/>
</dbReference>
<dbReference type="InterPro" id="IPR020094">
    <property type="entry name" value="TruA/RsuA/RluB/E/F_N"/>
</dbReference>
<dbReference type="EMBL" id="AP019871">
    <property type="protein sequence ID" value="BBN14239.1"/>
    <property type="molecule type" value="Genomic_DNA"/>
</dbReference>
<evidence type="ECO:0000256" key="2">
    <source>
        <dbReference type="ARBA" id="ARBA00022694"/>
    </source>
</evidence>
<dbReference type="InterPro" id="IPR001406">
    <property type="entry name" value="PsdUridine_synth_TruA"/>
</dbReference>
<sequence>MSAGKRLKVSSAEEGTASCYKPVILVDLGNGVCGQLRTDGSDDAIVEERWQQFKDELHKSEFWHKYKERSESPSSGFDKKAYREIVEKEIQRAWDESGKVKSLRIPVCEGSKGVKDVSAESQEKEVAKKSSDSEPAAGEKAPAMAPSGRMRRYLVTVEYAGTRFLGWQKQKHRPDLRTVQGTLEDAFNKFIGQPVVCGGSSRTDTGVHALANVCHIDAERVSKRKPGEYLPPHEPDVVKRAVNHFLLKDAGGDLMVTNVRCVPLDFHARFQARERTYHYRIVAGNPFPSIFERDRAWNVPESLNIIAMQEAAQELIGHHDFTSFRGTGCQAKSPMKTLDELHICEMPAWPCFPALEERFPYSPKNRTEAELDREDCDQSEGSKSHHNDNCVELKSARPRCYVITARARSFLYHQVRLLVGTLKAVGCGLLTKDDVRRILKARSIKETPAMAPAFGLYLADVKYDFENPKTRQTSGNDGDPTAMLNESP</sequence>
<dbReference type="FunFam" id="3.30.70.580:FF:000008">
    <property type="entry name" value="tRNA pseudouridine synthase A"/>
    <property type="match status" value="1"/>
</dbReference>
<proteinExistence type="inferred from homology"/>
<evidence type="ECO:0000256" key="4">
    <source>
        <dbReference type="RuleBase" id="RU003792"/>
    </source>
</evidence>
<name>A0A176VPP2_MARPO</name>
<evidence type="ECO:0000313" key="8">
    <source>
        <dbReference type="EMBL" id="OAE22261.1"/>
    </source>
</evidence>
<gene>
    <name evidence="8" type="ORF">AXG93_3491s1000</name>
    <name evidence="7" type="ORF">Mp_6g09990</name>
</gene>
<dbReference type="GO" id="GO:0031119">
    <property type="term" value="P:tRNA pseudouridine synthesis"/>
    <property type="evidence" value="ECO:0007669"/>
    <property type="project" value="TreeGrafter"/>
</dbReference>
<dbReference type="GO" id="GO:0003723">
    <property type="term" value="F:RNA binding"/>
    <property type="evidence" value="ECO:0007669"/>
    <property type="project" value="InterPro"/>
</dbReference>
<evidence type="ECO:0000313" key="9">
    <source>
        <dbReference type="Proteomes" id="UP000077202"/>
    </source>
</evidence>
<feature type="domain" description="Pseudouridine synthase I TruA alpha/beta" evidence="6">
    <location>
        <begin position="157"/>
        <end position="270"/>
    </location>
</feature>
<feature type="region of interest" description="Disordered" evidence="5">
    <location>
        <begin position="114"/>
        <end position="145"/>
    </location>
</feature>
<keyword evidence="3 4" id="KW-0413">Isomerase</keyword>